<dbReference type="Pfam" id="PF01544">
    <property type="entry name" value="CorA"/>
    <property type="match status" value="1"/>
</dbReference>
<sequence length="315" mass="35536">MLNFYKTQDGRLAQVDGLEPGCWVSLVTPTEEELAQVRDALEIEDEYLRAALDEEETSRLEVDEGQTLIIADIPVSEEENGKMMFTTLPFGIIVTRDNVVTVSLKPNPILSDITSGRGCKGVNTALKTRLVLQILLRAAGRYLFDLRQIDKMSSRVERELYKSLKNKELIQLLTMEKSLVYFTTSLKSTEATLEKLLRGRILKFSEEDQELLEDVIIEFKQAIEMADIYSSILSGTMDAFASVISNNLNIIMKVLTVITILMTVPNVVFSFYGMNTDLPIFTIPGTSIPSYWLPIVLAVVFTGVSWLFMKKRNLL</sequence>
<comment type="similarity">
    <text evidence="2">Belongs to the CorA metal ion transporter (MIT) (TC 1.A.35) family.</text>
</comment>
<dbReference type="InterPro" id="IPR047199">
    <property type="entry name" value="CorA-like"/>
</dbReference>
<evidence type="ECO:0000256" key="4">
    <source>
        <dbReference type="ARBA" id="ARBA00022989"/>
    </source>
</evidence>
<dbReference type="SUPFAM" id="SSF143865">
    <property type="entry name" value="CorA soluble domain-like"/>
    <property type="match status" value="1"/>
</dbReference>
<dbReference type="InterPro" id="IPR045861">
    <property type="entry name" value="CorA_cytoplasmic_dom"/>
</dbReference>
<gene>
    <name evidence="7" type="ORF">IAB67_00425</name>
</gene>
<dbReference type="EMBL" id="DVMR01000008">
    <property type="protein sequence ID" value="HIU42746.1"/>
    <property type="molecule type" value="Genomic_DNA"/>
</dbReference>
<dbReference type="CDD" id="cd12827">
    <property type="entry name" value="EcCorA_ZntB-like_u2"/>
    <property type="match status" value="1"/>
</dbReference>
<reference evidence="7" key="1">
    <citation type="submission" date="2020-10" db="EMBL/GenBank/DDBJ databases">
        <authorList>
            <person name="Gilroy R."/>
        </authorList>
    </citation>
    <scope>NUCLEOTIDE SEQUENCE</scope>
    <source>
        <strain evidence="7">CHK191-8634</strain>
    </source>
</reference>
<evidence type="ECO:0000313" key="7">
    <source>
        <dbReference type="EMBL" id="HIU42746.1"/>
    </source>
</evidence>
<dbReference type="SUPFAM" id="SSF144083">
    <property type="entry name" value="Magnesium transport protein CorA, transmembrane region"/>
    <property type="match status" value="1"/>
</dbReference>
<evidence type="ECO:0000256" key="3">
    <source>
        <dbReference type="ARBA" id="ARBA00022692"/>
    </source>
</evidence>
<accession>A0A9D1LL22</accession>
<keyword evidence="3 6" id="KW-0812">Transmembrane</keyword>
<dbReference type="PANTHER" id="PTHR47891">
    <property type="entry name" value="TRANSPORTER-RELATED"/>
    <property type="match status" value="1"/>
</dbReference>
<keyword evidence="4 6" id="KW-1133">Transmembrane helix</keyword>
<dbReference type="GO" id="GO:0016020">
    <property type="term" value="C:membrane"/>
    <property type="evidence" value="ECO:0007669"/>
    <property type="project" value="UniProtKB-SubCell"/>
</dbReference>
<feature type="transmembrane region" description="Helical" evidence="6">
    <location>
        <begin position="291"/>
        <end position="309"/>
    </location>
</feature>
<evidence type="ECO:0000256" key="5">
    <source>
        <dbReference type="ARBA" id="ARBA00023136"/>
    </source>
</evidence>
<evidence type="ECO:0000256" key="2">
    <source>
        <dbReference type="ARBA" id="ARBA00009765"/>
    </source>
</evidence>
<evidence type="ECO:0000256" key="1">
    <source>
        <dbReference type="ARBA" id="ARBA00004141"/>
    </source>
</evidence>
<dbReference type="GO" id="GO:0046873">
    <property type="term" value="F:metal ion transmembrane transporter activity"/>
    <property type="evidence" value="ECO:0007669"/>
    <property type="project" value="InterPro"/>
</dbReference>
<evidence type="ECO:0000256" key="6">
    <source>
        <dbReference type="SAM" id="Phobius"/>
    </source>
</evidence>
<comment type="subcellular location">
    <subcellularLocation>
        <location evidence="1">Membrane</location>
        <topology evidence="1">Multi-pass membrane protein</topology>
    </subcellularLocation>
</comment>
<evidence type="ECO:0000313" key="8">
    <source>
        <dbReference type="Proteomes" id="UP000824073"/>
    </source>
</evidence>
<dbReference type="InterPro" id="IPR002523">
    <property type="entry name" value="MgTranspt_CorA/ZnTranspt_ZntB"/>
</dbReference>
<dbReference type="AlphaFoldDB" id="A0A9D1LL22"/>
<keyword evidence="5 6" id="KW-0472">Membrane</keyword>
<organism evidence="7 8">
    <name type="scientific">Candidatus Ventrousia excrementavium</name>
    <dbReference type="NCBI Taxonomy" id="2840961"/>
    <lineage>
        <taxon>Bacteria</taxon>
        <taxon>Bacillati</taxon>
        <taxon>Bacillota</taxon>
        <taxon>Clostridia</taxon>
        <taxon>Eubacteriales</taxon>
        <taxon>Clostridiaceae</taxon>
        <taxon>Clostridiaceae incertae sedis</taxon>
        <taxon>Candidatus Ventrousia</taxon>
    </lineage>
</organism>
<dbReference type="PANTHER" id="PTHR47891:SF2">
    <property type="entry name" value="MAGNESIUM AND COBALT TRANSPORTER"/>
    <property type="match status" value="1"/>
</dbReference>
<dbReference type="InterPro" id="IPR045863">
    <property type="entry name" value="CorA_TM1_TM2"/>
</dbReference>
<reference evidence="7" key="2">
    <citation type="journal article" date="2021" name="PeerJ">
        <title>Extensive microbial diversity within the chicken gut microbiome revealed by metagenomics and culture.</title>
        <authorList>
            <person name="Gilroy R."/>
            <person name="Ravi A."/>
            <person name="Getino M."/>
            <person name="Pursley I."/>
            <person name="Horton D.L."/>
            <person name="Alikhan N.F."/>
            <person name="Baker D."/>
            <person name="Gharbi K."/>
            <person name="Hall N."/>
            <person name="Watson M."/>
            <person name="Adriaenssens E.M."/>
            <person name="Foster-Nyarko E."/>
            <person name="Jarju S."/>
            <person name="Secka A."/>
            <person name="Antonio M."/>
            <person name="Oren A."/>
            <person name="Chaudhuri R.R."/>
            <person name="La Ragione R."/>
            <person name="Hildebrand F."/>
            <person name="Pallen M.J."/>
        </authorList>
    </citation>
    <scope>NUCLEOTIDE SEQUENCE</scope>
    <source>
        <strain evidence="7">CHK191-8634</strain>
    </source>
</reference>
<dbReference type="Gene3D" id="3.30.460.20">
    <property type="entry name" value="CorA soluble domain-like"/>
    <property type="match status" value="1"/>
</dbReference>
<proteinExistence type="inferred from homology"/>
<dbReference type="Gene3D" id="1.20.58.340">
    <property type="entry name" value="Magnesium transport protein CorA, transmembrane region"/>
    <property type="match status" value="2"/>
</dbReference>
<feature type="transmembrane region" description="Helical" evidence="6">
    <location>
        <begin position="250"/>
        <end position="271"/>
    </location>
</feature>
<comment type="caution">
    <text evidence="7">The sequence shown here is derived from an EMBL/GenBank/DDBJ whole genome shotgun (WGS) entry which is preliminary data.</text>
</comment>
<dbReference type="Proteomes" id="UP000824073">
    <property type="component" value="Unassembled WGS sequence"/>
</dbReference>
<protein>
    <submittedName>
        <fullName evidence="7">Magnesium transporter CorA family protein</fullName>
    </submittedName>
</protein>
<name>A0A9D1LL22_9CLOT</name>